<dbReference type="Proteomes" id="UP000196365">
    <property type="component" value="Unassembled WGS sequence"/>
</dbReference>
<dbReference type="OrthoDB" id="2227441at2"/>
<gene>
    <name evidence="1" type="ORF">SAMN02745973_00367</name>
</gene>
<evidence type="ECO:0000313" key="2">
    <source>
        <dbReference type="Proteomes" id="UP000196365"/>
    </source>
</evidence>
<dbReference type="EMBL" id="FUWV01000001">
    <property type="protein sequence ID" value="SJZ37914.1"/>
    <property type="molecule type" value="Genomic_DNA"/>
</dbReference>
<dbReference type="AlphaFoldDB" id="A0A1T4K653"/>
<accession>A0A1T4K653</accession>
<name>A0A1T4K653_9FIRM</name>
<proteinExistence type="predicted"/>
<keyword evidence="2" id="KW-1185">Reference proteome</keyword>
<organism evidence="1 2">
    <name type="scientific">Garciella nitratireducens DSM 15102</name>
    <dbReference type="NCBI Taxonomy" id="1121911"/>
    <lineage>
        <taxon>Bacteria</taxon>
        <taxon>Bacillati</taxon>
        <taxon>Bacillota</taxon>
        <taxon>Clostridia</taxon>
        <taxon>Eubacteriales</taxon>
        <taxon>Eubacteriaceae</taxon>
        <taxon>Garciella</taxon>
    </lineage>
</organism>
<sequence length="101" mass="11555">MFEIEGKIYEIKYNMKTIEKIENITRDSVLSRLSKNNGLLSISDLKIFIGNALFNEDGHRVSPKQGMEITEKLIEVNGYIEVTKMVAEALQRDCPFLFQGV</sequence>
<protein>
    <submittedName>
        <fullName evidence="1">Uncharacterized protein</fullName>
    </submittedName>
</protein>
<dbReference type="RefSeq" id="WP_087677805.1">
    <property type="nucleotide sequence ID" value="NZ_FUWV01000001.1"/>
</dbReference>
<evidence type="ECO:0000313" key="1">
    <source>
        <dbReference type="EMBL" id="SJZ37914.1"/>
    </source>
</evidence>
<reference evidence="1 2" key="1">
    <citation type="submission" date="2017-02" db="EMBL/GenBank/DDBJ databases">
        <authorList>
            <person name="Peterson S.W."/>
        </authorList>
    </citation>
    <scope>NUCLEOTIDE SEQUENCE [LARGE SCALE GENOMIC DNA]</scope>
    <source>
        <strain evidence="1 2">DSM 15102</strain>
    </source>
</reference>